<keyword evidence="1" id="KW-1133">Transmembrane helix</keyword>
<dbReference type="EMBL" id="BARS01018032">
    <property type="protein sequence ID" value="GAF89983.1"/>
    <property type="molecule type" value="Genomic_DNA"/>
</dbReference>
<organism evidence="2">
    <name type="scientific">marine sediment metagenome</name>
    <dbReference type="NCBI Taxonomy" id="412755"/>
    <lineage>
        <taxon>unclassified sequences</taxon>
        <taxon>metagenomes</taxon>
        <taxon>ecological metagenomes</taxon>
    </lineage>
</organism>
<evidence type="ECO:0008006" key="3">
    <source>
        <dbReference type="Google" id="ProtNLM"/>
    </source>
</evidence>
<feature type="transmembrane region" description="Helical" evidence="1">
    <location>
        <begin position="12"/>
        <end position="33"/>
    </location>
</feature>
<feature type="transmembrane region" description="Helical" evidence="1">
    <location>
        <begin position="53"/>
        <end position="74"/>
    </location>
</feature>
<evidence type="ECO:0000256" key="1">
    <source>
        <dbReference type="SAM" id="Phobius"/>
    </source>
</evidence>
<feature type="transmembrane region" description="Helical" evidence="1">
    <location>
        <begin position="154"/>
        <end position="175"/>
    </location>
</feature>
<keyword evidence="1" id="KW-0812">Transmembrane</keyword>
<gene>
    <name evidence="2" type="ORF">S01H1_29413</name>
</gene>
<reference evidence="2" key="1">
    <citation type="journal article" date="2014" name="Front. Microbiol.">
        <title>High frequency of phylogenetically diverse reductive dehalogenase-homologous genes in deep subseafloor sedimentary metagenomes.</title>
        <authorList>
            <person name="Kawai M."/>
            <person name="Futagami T."/>
            <person name="Toyoda A."/>
            <person name="Takaki Y."/>
            <person name="Nishi S."/>
            <person name="Hori S."/>
            <person name="Arai W."/>
            <person name="Tsubouchi T."/>
            <person name="Morono Y."/>
            <person name="Uchiyama I."/>
            <person name="Ito T."/>
            <person name="Fujiyama A."/>
            <person name="Inagaki F."/>
            <person name="Takami H."/>
        </authorList>
    </citation>
    <scope>NUCLEOTIDE SEQUENCE</scope>
    <source>
        <strain evidence="2">Expedition CK06-06</strain>
    </source>
</reference>
<comment type="caution">
    <text evidence="2">The sequence shown here is derived from an EMBL/GenBank/DDBJ whole genome shotgun (WGS) entry which is preliminary data.</text>
</comment>
<sequence length="277" mass="28956">ATGQTLNMISLLGLIMATGIIVDDAIVIAEHIHTLKAHGMEPVQACVEGARQMALPVLGSSATTIAAFIPLLYVSGVMGKFIKVLPIVVIAAIAASAIEAFGILPAHLRHGSSSSASPSRLARLRERVRGALNGATAWLTERAYGPVLRAAVRYRALTLALAAACLLVTVGNVVGGRTSFVLFPKGEANLLRARVRFPEGTPAQVSEAAVRQLERAARAINDEAGAAGDPQPPVGYVSSVIGEWTGFWTQTGSHLAEVTVELTPADTRRISGTAILE</sequence>
<dbReference type="GO" id="GO:0005886">
    <property type="term" value="C:plasma membrane"/>
    <property type="evidence" value="ECO:0007669"/>
    <property type="project" value="TreeGrafter"/>
</dbReference>
<dbReference type="AlphaFoldDB" id="X0T942"/>
<feature type="non-terminal residue" evidence="2">
    <location>
        <position position="277"/>
    </location>
</feature>
<dbReference type="InterPro" id="IPR001036">
    <property type="entry name" value="Acrflvin-R"/>
</dbReference>
<keyword evidence="1" id="KW-0472">Membrane</keyword>
<dbReference type="SUPFAM" id="SSF82866">
    <property type="entry name" value="Multidrug efflux transporter AcrB transmembrane domain"/>
    <property type="match status" value="1"/>
</dbReference>
<accession>X0T942</accession>
<evidence type="ECO:0000313" key="2">
    <source>
        <dbReference type="EMBL" id="GAF89983.1"/>
    </source>
</evidence>
<name>X0T942_9ZZZZ</name>
<dbReference type="Pfam" id="PF00873">
    <property type="entry name" value="ACR_tran"/>
    <property type="match status" value="1"/>
</dbReference>
<dbReference type="PRINTS" id="PR00702">
    <property type="entry name" value="ACRIFLAVINRP"/>
</dbReference>
<feature type="transmembrane region" description="Helical" evidence="1">
    <location>
        <begin position="81"/>
        <end position="104"/>
    </location>
</feature>
<dbReference type="Gene3D" id="3.30.70.1430">
    <property type="entry name" value="Multidrug efflux transporter AcrB pore domain"/>
    <property type="match status" value="1"/>
</dbReference>
<dbReference type="PANTHER" id="PTHR32063">
    <property type="match status" value="1"/>
</dbReference>
<proteinExistence type="predicted"/>
<dbReference type="GO" id="GO:0042910">
    <property type="term" value="F:xenobiotic transmembrane transporter activity"/>
    <property type="evidence" value="ECO:0007669"/>
    <property type="project" value="TreeGrafter"/>
</dbReference>
<dbReference type="Gene3D" id="1.20.1640.10">
    <property type="entry name" value="Multidrug efflux transporter AcrB transmembrane domain"/>
    <property type="match status" value="2"/>
</dbReference>
<protein>
    <recommendedName>
        <fullName evidence="3">SSD domain-containing protein</fullName>
    </recommendedName>
</protein>
<feature type="non-terminal residue" evidence="2">
    <location>
        <position position="1"/>
    </location>
</feature>
<dbReference type="PANTHER" id="PTHR32063:SF33">
    <property type="entry name" value="RND SUPERFAMILY EFFLUX PUMP PERMEASE COMPONENT"/>
    <property type="match status" value="1"/>
</dbReference>